<proteinExistence type="predicted"/>
<keyword evidence="2" id="KW-1185">Reference proteome</keyword>
<sequence length="189" mass="20747">MAQDREKAGGEGRRKLIDTARQLFTLRGVAHVGINEVTAEAGVARMTLYNNFPSKEALTEAVYREMAEKALARLDEVIASETTEEKRISGLFSHFGRNAGSPSYRGCSFIHASLQEADPKGKLQAIVQTYKKALRQRIFAMLDGKRRNRALLADQITILLDGAVTEAYIKGVDDPLAAARQAAITLARV</sequence>
<name>A0ACC5RFK5_9HYPH</name>
<accession>A0ACC5RFK5</accession>
<evidence type="ECO:0000313" key="2">
    <source>
        <dbReference type="Proteomes" id="UP000616151"/>
    </source>
</evidence>
<reference evidence="1" key="1">
    <citation type="submission" date="2021-01" db="EMBL/GenBank/DDBJ databases">
        <authorList>
            <person name="Sun Q."/>
        </authorList>
    </citation>
    <scope>NUCLEOTIDE SEQUENCE</scope>
    <source>
        <strain evidence="1">YIM B02566</strain>
    </source>
</reference>
<dbReference type="Proteomes" id="UP000616151">
    <property type="component" value="Unassembled WGS sequence"/>
</dbReference>
<dbReference type="EMBL" id="JAENHL010000008">
    <property type="protein sequence ID" value="MBK1871496.1"/>
    <property type="molecule type" value="Genomic_DNA"/>
</dbReference>
<gene>
    <name evidence="1" type="ORF">JHL16_34340</name>
</gene>
<evidence type="ECO:0000313" key="1">
    <source>
        <dbReference type="EMBL" id="MBK1871496.1"/>
    </source>
</evidence>
<protein>
    <submittedName>
        <fullName evidence="1">TetR/AcrR family transcriptional regulator</fullName>
    </submittedName>
</protein>
<comment type="caution">
    <text evidence="1">The sequence shown here is derived from an EMBL/GenBank/DDBJ whole genome shotgun (WGS) entry which is preliminary data.</text>
</comment>
<organism evidence="1 2">
    <name type="scientific">Taklimakanibacter albus</name>
    <dbReference type="NCBI Taxonomy" id="2800327"/>
    <lineage>
        <taxon>Bacteria</taxon>
        <taxon>Pseudomonadati</taxon>
        <taxon>Pseudomonadota</taxon>
        <taxon>Alphaproteobacteria</taxon>
        <taxon>Hyphomicrobiales</taxon>
        <taxon>Aestuariivirgaceae</taxon>
        <taxon>Taklimakanibacter</taxon>
    </lineage>
</organism>